<dbReference type="OrthoDB" id="9936937at2759"/>
<feature type="compositionally biased region" description="Polar residues" evidence="1">
    <location>
        <begin position="108"/>
        <end position="120"/>
    </location>
</feature>
<keyword evidence="5" id="KW-1185">Reference proteome</keyword>
<reference evidence="4 6" key="1">
    <citation type="submission" date="2020-01" db="EMBL/GenBank/DDBJ databases">
        <authorList>
            <consortium name="DOE Joint Genome Institute"/>
            <person name="Haridas S."/>
            <person name="Albert R."/>
            <person name="Binder M."/>
            <person name="Bloem J."/>
            <person name="Labutti K."/>
            <person name="Salamov A."/>
            <person name="Andreopoulos B."/>
            <person name="Baker S.E."/>
            <person name="Barry K."/>
            <person name="Bills G."/>
            <person name="Bluhm B.H."/>
            <person name="Cannon C."/>
            <person name="Castanera R."/>
            <person name="Culley D.E."/>
            <person name="Daum C."/>
            <person name="Ezra D."/>
            <person name="Gonzalez J.B."/>
            <person name="Henrissat B."/>
            <person name="Kuo A."/>
            <person name="Liang C."/>
            <person name="Lipzen A."/>
            <person name="Lutzoni F."/>
            <person name="Magnuson J."/>
            <person name="Mondo S."/>
            <person name="Nolan M."/>
            <person name="Ohm R."/>
            <person name="Pangilinan J."/>
            <person name="Park H.-J."/>
            <person name="Ramirez L."/>
            <person name="Alfaro M."/>
            <person name="Sun H."/>
            <person name="Tritt A."/>
            <person name="Yoshinaga Y."/>
            <person name="Zwiers L.-H."/>
            <person name="Turgeon B.G."/>
            <person name="Goodwin S.B."/>
            <person name="Spatafora J.W."/>
            <person name="Crous P.W."/>
            <person name="Grigoriev I.V."/>
        </authorList>
    </citation>
    <scope>NUCLEOTIDE SEQUENCE</scope>
    <source>
        <strain evidence="4 6">CBS 781.70</strain>
    </source>
</reference>
<evidence type="ECO:0000259" key="2">
    <source>
        <dbReference type="Pfam" id="PF17733"/>
    </source>
</evidence>
<dbReference type="PANTHER" id="PTHR36855:SF1">
    <property type="entry name" value="PEROXISOME MEMBRANE ANCHOR PROTEIN PEX14P N-TERMINAL DOMAIN-CONTAINING PROTEIN"/>
    <property type="match status" value="1"/>
</dbReference>
<evidence type="ECO:0000313" key="6">
    <source>
        <dbReference type="RefSeq" id="XP_033532651.1"/>
    </source>
</evidence>
<proteinExistence type="predicted"/>
<dbReference type="Pfam" id="PF25871">
    <property type="entry name" value="HTH_76"/>
    <property type="match status" value="1"/>
</dbReference>
<evidence type="ECO:0000259" key="3">
    <source>
        <dbReference type="Pfam" id="PF25871"/>
    </source>
</evidence>
<evidence type="ECO:0000313" key="5">
    <source>
        <dbReference type="Proteomes" id="UP000504638"/>
    </source>
</evidence>
<accession>A0A6G1FZC0</accession>
<organism evidence="4">
    <name type="scientific">Eremomyces bilateralis CBS 781.70</name>
    <dbReference type="NCBI Taxonomy" id="1392243"/>
    <lineage>
        <taxon>Eukaryota</taxon>
        <taxon>Fungi</taxon>
        <taxon>Dikarya</taxon>
        <taxon>Ascomycota</taxon>
        <taxon>Pezizomycotina</taxon>
        <taxon>Dothideomycetes</taxon>
        <taxon>Dothideomycetes incertae sedis</taxon>
        <taxon>Eremomycetales</taxon>
        <taxon>Eremomycetaceae</taxon>
        <taxon>Eremomyces</taxon>
    </lineage>
</organism>
<reference evidence="6" key="3">
    <citation type="submission" date="2025-04" db="UniProtKB">
        <authorList>
            <consortium name="RefSeq"/>
        </authorList>
    </citation>
    <scope>IDENTIFICATION</scope>
    <source>
        <strain evidence="6">CBS 781.70</strain>
    </source>
</reference>
<protein>
    <submittedName>
        <fullName evidence="4 6">Uncharacterized protein</fullName>
    </submittedName>
</protein>
<dbReference type="RefSeq" id="XP_033532651.1">
    <property type="nucleotide sequence ID" value="XM_033682581.1"/>
</dbReference>
<name>A0A6G1FZC0_9PEZI</name>
<dbReference type="EMBL" id="ML975163">
    <property type="protein sequence ID" value="KAF1811020.1"/>
    <property type="molecule type" value="Genomic_DNA"/>
</dbReference>
<dbReference type="InterPro" id="IPR040554">
    <property type="entry name" value="KPWE_PEX14_dom"/>
</dbReference>
<dbReference type="GeneID" id="54423151"/>
<evidence type="ECO:0000256" key="1">
    <source>
        <dbReference type="SAM" id="MobiDB-lite"/>
    </source>
</evidence>
<gene>
    <name evidence="4 6" type="ORF">P152DRAFT_508324</name>
</gene>
<dbReference type="InterPro" id="IPR058841">
    <property type="entry name" value="HTH_76"/>
</dbReference>
<feature type="domain" description="Peroxisomal membrane protein PEX14-like KPWE" evidence="2">
    <location>
        <begin position="127"/>
        <end position="174"/>
    </location>
</feature>
<evidence type="ECO:0000313" key="4">
    <source>
        <dbReference type="EMBL" id="KAF1811020.1"/>
    </source>
</evidence>
<dbReference type="Proteomes" id="UP000504638">
    <property type="component" value="Unplaced"/>
</dbReference>
<reference evidence="6" key="2">
    <citation type="submission" date="2020-04" db="EMBL/GenBank/DDBJ databases">
        <authorList>
            <consortium name="NCBI Genome Project"/>
        </authorList>
    </citation>
    <scope>NUCLEOTIDE SEQUENCE</scope>
    <source>
        <strain evidence="6">CBS 781.70</strain>
    </source>
</reference>
<feature type="domain" description="PEX14-like helix-turn-helix" evidence="3">
    <location>
        <begin position="15"/>
        <end position="80"/>
    </location>
</feature>
<dbReference type="PANTHER" id="PTHR36855">
    <property type="entry name" value="CHROMOSOME 10, WHOLE GENOME SHOTGUN SEQUENCE"/>
    <property type="match status" value="1"/>
</dbReference>
<dbReference type="Pfam" id="PF17733">
    <property type="entry name" value="KPWE_dom"/>
    <property type="match status" value="1"/>
</dbReference>
<dbReference type="AlphaFoldDB" id="A0A6G1FZC0"/>
<sequence length="177" mass="19093">MTTESSSANSPSEVKLYETIENYDWGSDPEFSGGLQSILQSAQSPDHATDLESRAKCFYLSRKHGVRIDVNGYKAWKKQQKGTTAQENGIELGNGTESAKESSAPPAETQNNDSGAQDDSTPAGDAPYPTSFSDIVELITSGKPIPGIKDIPDTILEGQGTQPSANRRKKPWEKDVS</sequence>
<feature type="region of interest" description="Disordered" evidence="1">
    <location>
        <begin position="77"/>
        <end position="177"/>
    </location>
</feature>